<dbReference type="InterPro" id="IPR046373">
    <property type="entry name" value="Acyl-CoA_Oxase/DH_mid-dom_sf"/>
</dbReference>
<evidence type="ECO:0000256" key="4">
    <source>
        <dbReference type="ARBA" id="ARBA00022827"/>
    </source>
</evidence>
<protein>
    <submittedName>
        <fullName evidence="8">Acyl-CoA dehydrogenase</fullName>
    </submittedName>
</protein>
<sequence>MDFEFTSEQQLLQDSLRRYVDKAYSFEARTALLKAGKNGSADNWGIFAANGWLMAALPEAYGGLGGSLVDTVIIAQELGRSLVLEPFLGCGVLAAQTVLAAASEAQKAQLLPQMADGSYRVALAYSEAGSRGMPEPVTLQAERKGDGFRLSGRKSLVLGAPGAQAFVVSSQIPDTPGISLLLVEADCSGLTAQTLPLHDGTWVQELHFDGVEVGADALLGEAGQGLPGLRQGLANGIVALCAELIGGMEKTIEVTADYLKVRQQFGVPIGSFQVLQHRLADMAAELELARSSLHVALASMANDDQVTRDKTVSGAKMLICRAARFVCGQGIQLHGGIGMTEEYLVGHYYKRAVVAEVLLGSSDSHEAAYAAALQAELRA</sequence>
<reference evidence="8 9" key="1">
    <citation type="submission" date="2014-07" db="EMBL/GenBank/DDBJ databases">
        <authorList>
            <person name="Lee K."/>
            <person name="Lim J.Y."/>
            <person name="Hwang I."/>
        </authorList>
    </citation>
    <scope>NUCLEOTIDE SEQUENCE [LARGE SCALE GENOMIC DNA]</scope>
    <source>
        <strain evidence="8 9">KL28</strain>
    </source>
</reference>
<keyword evidence="5" id="KW-0560">Oxidoreductase</keyword>
<dbReference type="EMBL" id="CP009048">
    <property type="protein sequence ID" value="AIL61462.1"/>
    <property type="molecule type" value="Genomic_DNA"/>
</dbReference>
<name>A0A077F7E3_9PSED</name>
<dbReference type="SUPFAM" id="SSF56645">
    <property type="entry name" value="Acyl-CoA dehydrogenase NM domain-like"/>
    <property type="match status" value="1"/>
</dbReference>
<dbReference type="eggNOG" id="COG1960">
    <property type="taxonomic scope" value="Bacteria"/>
</dbReference>
<evidence type="ECO:0000313" key="8">
    <source>
        <dbReference type="EMBL" id="AIL61462.1"/>
    </source>
</evidence>
<dbReference type="Pfam" id="PF02771">
    <property type="entry name" value="Acyl-CoA_dh_N"/>
    <property type="match status" value="1"/>
</dbReference>
<dbReference type="InterPro" id="IPR036250">
    <property type="entry name" value="AcylCo_DH-like_C"/>
</dbReference>
<keyword evidence="4" id="KW-0274">FAD</keyword>
<dbReference type="Gene3D" id="1.10.540.10">
    <property type="entry name" value="Acyl-CoA dehydrogenase/oxidase, N-terminal domain"/>
    <property type="match status" value="1"/>
</dbReference>
<dbReference type="InterPro" id="IPR009100">
    <property type="entry name" value="AcylCoA_DH/oxidase_NM_dom_sf"/>
</dbReference>
<dbReference type="OrthoDB" id="9769473at2"/>
<evidence type="ECO:0000259" key="6">
    <source>
        <dbReference type="Pfam" id="PF00441"/>
    </source>
</evidence>
<gene>
    <name evidence="8" type="ORF">PSAKL28_22460</name>
</gene>
<dbReference type="GO" id="GO:0003995">
    <property type="term" value="F:acyl-CoA dehydrogenase activity"/>
    <property type="evidence" value="ECO:0007669"/>
    <property type="project" value="TreeGrafter"/>
</dbReference>
<dbReference type="CDD" id="cd00567">
    <property type="entry name" value="ACAD"/>
    <property type="match status" value="1"/>
</dbReference>
<dbReference type="Pfam" id="PF00441">
    <property type="entry name" value="Acyl-CoA_dh_1"/>
    <property type="match status" value="1"/>
</dbReference>
<evidence type="ECO:0000256" key="2">
    <source>
        <dbReference type="ARBA" id="ARBA00009347"/>
    </source>
</evidence>
<evidence type="ECO:0000313" key="9">
    <source>
        <dbReference type="Proteomes" id="UP000028931"/>
    </source>
</evidence>
<dbReference type="PANTHER" id="PTHR43884">
    <property type="entry name" value="ACYL-COA DEHYDROGENASE"/>
    <property type="match status" value="1"/>
</dbReference>
<dbReference type="SUPFAM" id="SSF47203">
    <property type="entry name" value="Acyl-CoA dehydrogenase C-terminal domain-like"/>
    <property type="match status" value="1"/>
</dbReference>
<dbReference type="AlphaFoldDB" id="A0A077F7E3"/>
<dbReference type="Proteomes" id="UP000028931">
    <property type="component" value="Chromosome"/>
</dbReference>
<evidence type="ECO:0000256" key="3">
    <source>
        <dbReference type="ARBA" id="ARBA00022630"/>
    </source>
</evidence>
<evidence type="ECO:0000256" key="5">
    <source>
        <dbReference type="ARBA" id="ARBA00023002"/>
    </source>
</evidence>
<keyword evidence="3" id="KW-0285">Flavoprotein</keyword>
<dbReference type="InterPro" id="IPR009075">
    <property type="entry name" value="AcylCo_DH/oxidase_C"/>
</dbReference>
<proteinExistence type="inferred from homology"/>
<organism evidence="8 9">
    <name type="scientific">Pseudomonas alkylphenolica</name>
    <dbReference type="NCBI Taxonomy" id="237609"/>
    <lineage>
        <taxon>Bacteria</taxon>
        <taxon>Pseudomonadati</taxon>
        <taxon>Pseudomonadota</taxon>
        <taxon>Gammaproteobacteria</taxon>
        <taxon>Pseudomonadales</taxon>
        <taxon>Pseudomonadaceae</taxon>
        <taxon>Pseudomonas</taxon>
    </lineage>
</organism>
<evidence type="ECO:0000259" key="7">
    <source>
        <dbReference type="Pfam" id="PF02771"/>
    </source>
</evidence>
<dbReference type="Gene3D" id="1.20.140.10">
    <property type="entry name" value="Butyryl-CoA Dehydrogenase, subunit A, domain 3"/>
    <property type="match status" value="1"/>
</dbReference>
<dbReference type="InterPro" id="IPR037069">
    <property type="entry name" value="AcylCoA_DH/ox_N_sf"/>
</dbReference>
<comment type="cofactor">
    <cofactor evidence="1">
        <name>FAD</name>
        <dbReference type="ChEBI" id="CHEBI:57692"/>
    </cofactor>
</comment>
<dbReference type="RefSeq" id="WP_038610268.1">
    <property type="nucleotide sequence ID" value="NZ_CP009048.1"/>
</dbReference>
<evidence type="ECO:0000256" key="1">
    <source>
        <dbReference type="ARBA" id="ARBA00001974"/>
    </source>
</evidence>
<feature type="domain" description="Acyl-CoA dehydrogenase/oxidase N-terminal" evidence="7">
    <location>
        <begin position="6"/>
        <end position="117"/>
    </location>
</feature>
<comment type="similarity">
    <text evidence="2">Belongs to the acyl-CoA dehydrogenase family.</text>
</comment>
<dbReference type="InterPro" id="IPR013786">
    <property type="entry name" value="AcylCoA_DH/ox_N"/>
</dbReference>
<feature type="domain" description="Acyl-CoA dehydrogenase/oxidase C-terminal" evidence="6">
    <location>
        <begin position="223"/>
        <end position="372"/>
    </location>
</feature>
<dbReference type="PANTHER" id="PTHR43884:SF20">
    <property type="entry name" value="ACYL-COA DEHYDROGENASE FADE28"/>
    <property type="match status" value="1"/>
</dbReference>
<dbReference type="GO" id="GO:0050660">
    <property type="term" value="F:flavin adenine dinucleotide binding"/>
    <property type="evidence" value="ECO:0007669"/>
    <property type="project" value="InterPro"/>
</dbReference>
<accession>A0A077F7E3</accession>
<dbReference type="HOGENOM" id="CLU_018204_5_2_6"/>
<dbReference type="Gene3D" id="2.40.110.10">
    <property type="entry name" value="Butyryl-CoA Dehydrogenase, subunit A, domain 2"/>
    <property type="match status" value="1"/>
</dbReference>
<dbReference type="KEGG" id="palk:PSAKL28_22460"/>